<dbReference type="InterPro" id="IPR024289">
    <property type="entry name" value="DUF3828"/>
</dbReference>
<organism evidence="3 4">
    <name type="scientific">Pseudocitrobacter faecalis</name>
    <dbReference type="NCBI Taxonomy" id="1398493"/>
    <lineage>
        <taxon>Bacteria</taxon>
        <taxon>Pseudomonadati</taxon>
        <taxon>Pseudomonadota</taxon>
        <taxon>Gammaproteobacteria</taxon>
        <taxon>Enterobacterales</taxon>
        <taxon>Enterobacteriaceae</taxon>
        <taxon>Pseudocitrobacter</taxon>
    </lineage>
</organism>
<dbReference type="Gene3D" id="3.10.450.50">
    <property type="match status" value="1"/>
</dbReference>
<dbReference type="RefSeq" id="WP_375875386.1">
    <property type="nucleotide sequence ID" value="NZ_QNRL01000001.1"/>
</dbReference>
<evidence type="ECO:0000259" key="2">
    <source>
        <dbReference type="Pfam" id="PF12883"/>
    </source>
</evidence>
<dbReference type="Pfam" id="PF12883">
    <property type="entry name" value="DUF3828"/>
    <property type="match status" value="1"/>
</dbReference>
<keyword evidence="4" id="KW-1185">Reference proteome</keyword>
<evidence type="ECO:0000313" key="3">
    <source>
        <dbReference type="EMBL" id="RBP14939.1"/>
    </source>
</evidence>
<keyword evidence="1" id="KW-0732">Signal</keyword>
<sequence length="161" mass="18014">MRLYIIACLLIPLSARASLPPAGPEASALRFNQWYLSQLQRNRNPLTDYQGLSPYVTEQTIKALLKSNQSDPEIVDVPDVDMFIKAQDIEDDWQEINVVSSDYDPVCMQVYITFGTKHKHTVIDCMVKEKGIWKVNSVAGQAISPNSGLKSSLSDKKSPMP</sequence>
<gene>
    <name evidence="3" type="ORF">DFQ50_101414</name>
</gene>
<name>A0ABX9G353_9ENTR</name>
<dbReference type="Proteomes" id="UP000253201">
    <property type="component" value="Unassembled WGS sequence"/>
</dbReference>
<comment type="caution">
    <text evidence="3">The sequence shown here is derived from an EMBL/GenBank/DDBJ whole genome shotgun (WGS) entry which is preliminary data.</text>
</comment>
<feature type="signal peptide" evidence="1">
    <location>
        <begin position="1"/>
        <end position="17"/>
    </location>
</feature>
<dbReference type="EMBL" id="QNRL01000001">
    <property type="protein sequence ID" value="RBP14939.1"/>
    <property type="molecule type" value="Genomic_DNA"/>
</dbReference>
<accession>A0ABX9G353</accession>
<reference evidence="3 4" key="1">
    <citation type="submission" date="2018-06" db="EMBL/GenBank/DDBJ databases">
        <title>Genomic Encyclopedia of Type Strains, Phase IV (KMG-IV): sequencing the most valuable type-strain genomes for metagenomic binning, comparative biology and taxonomic classification.</title>
        <authorList>
            <person name="Goeker M."/>
        </authorList>
    </citation>
    <scope>NUCLEOTIDE SEQUENCE [LARGE SCALE GENOMIC DNA]</scope>
    <source>
        <strain evidence="3 4">DSM 27453</strain>
    </source>
</reference>
<feature type="domain" description="DUF3828" evidence="2">
    <location>
        <begin position="30"/>
        <end position="139"/>
    </location>
</feature>
<evidence type="ECO:0000313" key="4">
    <source>
        <dbReference type="Proteomes" id="UP000253201"/>
    </source>
</evidence>
<protein>
    <submittedName>
        <fullName evidence="3">Uncharacterized protein DUF3828</fullName>
    </submittedName>
</protein>
<proteinExistence type="predicted"/>
<feature type="chain" id="PRO_5045620347" evidence="1">
    <location>
        <begin position="18"/>
        <end position="161"/>
    </location>
</feature>
<evidence type="ECO:0000256" key="1">
    <source>
        <dbReference type="SAM" id="SignalP"/>
    </source>
</evidence>